<dbReference type="AlphaFoldDB" id="A0AA36M3J2"/>
<dbReference type="GO" id="GO:0000978">
    <property type="term" value="F:RNA polymerase II cis-regulatory region sequence-specific DNA binding"/>
    <property type="evidence" value="ECO:0007669"/>
    <property type="project" value="TreeGrafter"/>
</dbReference>
<dbReference type="SUPFAM" id="SSF57959">
    <property type="entry name" value="Leucine zipper domain"/>
    <property type="match status" value="1"/>
</dbReference>
<protein>
    <recommendedName>
        <fullName evidence="2">BZIP domain-containing protein</fullName>
    </recommendedName>
</protein>
<comment type="caution">
    <text evidence="3">The sequence shown here is derived from an EMBL/GenBank/DDBJ whole genome shotgun (WGS) entry which is preliminary data.</text>
</comment>
<name>A0AA36M3J2_CYLNA</name>
<dbReference type="Proteomes" id="UP001176961">
    <property type="component" value="Unassembled WGS sequence"/>
</dbReference>
<dbReference type="PROSITE" id="PS50217">
    <property type="entry name" value="BZIP"/>
    <property type="match status" value="1"/>
</dbReference>
<keyword evidence="4" id="KW-1185">Reference proteome</keyword>
<proteinExistence type="predicted"/>
<feature type="region of interest" description="Disordered" evidence="1">
    <location>
        <begin position="55"/>
        <end position="106"/>
    </location>
</feature>
<dbReference type="InterPro" id="IPR046347">
    <property type="entry name" value="bZIP_sf"/>
</dbReference>
<feature type="compositionally biased region" description="Low complexity" evidence="1">
    <location>
        <begin position="55"/>
        <end position="72"/>
    </location>
</feature>
<dbReference type="GO" id="GO:0006351">
    <property type="term" value="P:DNA-templated transcription"/>
    <property type="evidence" value="ECO:0007669"/>
    <property type="project" value="InterPro"/>
</dbReference>
<feature type="domain" description="BZIP" evidence="2">
    <location>
        <begin position="77"/>
        <end position="136"/>
    </location>
</feature>
<evidence type="ECO:0000259" key="2">
    <source>
        <dbReference type="PROSITE" id="PS50217"/>
    </source>
</evidence>
<dbReference type="SMART" id="SM00338">
    <property type="entry name" value="BRLZ"/>
    <property type="match status" value="1"/>
</dbReference>
<evidence type="ECO:0000256" key="1">
    <source>
        <dbReference type="SAM" id="MobiDB-lite"/>
    </source>
</evidence>
<accession>A0AA36M3J2</accession>
<evidence type="ECO:0000313" key="3">
    <source>
        <dbReference type="EMBL" id="CAJ0596988.1"/>
    </source>
</evidence>
<dbReference type="EMBL" id="CATQJL010000223">
    <property type="protein sequence ID" value="CAJ0596988.1"/>
    <property type="molecule type" value="Genomic_DNA"/>
</dbReference>
<dbReference type="InterPro" id="IPR031106">
    <property type="entry name" value="C/EBP"/>
</dbReference>
<dbReference type="CDD" id="cd14813">
    <property type="entry name" value="bZIP_BmCbz-like"/>
    <property type="match status" value="1"/>
</dbReference>
<evidence type="ECO:0000313" key="4">
    <source>
        <dbReference type="Proteomes" id="UP001176961"/>
    </source>
</evidence>
<feature type="compositionally biased region" description="Basic and acidic residues" evidence="1">
    <location>
        <begin position="75"/>
        <end position="89"/>
    </location>
</feature>
<dbReference type="GO" id="GO:0000981">
    <property type="term" value="F:DNA-binding transcription factor activity, RNA polymerase II-specific"/>
    <property type="evidence" value="ECO:0007669"/>
    <property type="project" value="TreeGrafter"/>
</dbReference>
<dbReference type="PANTHER" id="PTHR23334:SF20">
    <property type="entry name" value="BASIC LEUCINE ZIPPER 24"/>
    <property type="match status" value="1"/>
</dbReference>
<dbReference type="Gene3D" id="1.20.5.170">
    <property type="match status" value="1"/>
</dbReference>
<sequence>MLPAYPPAAFDPTQPFNYNPYGYGVSFTTAYGAPPSMHPGIQACTISPFYDSAHSKSSSPACSKSESESSLDCSDEYRKKREKRDRNNEAARSSRLRRKARESRLAKEAEVLQKENQVLRDEVGELKKVFYSLQEEASCRRVTGDVAGNFTIYQNIGFPYEEKVL</sequence>
<reference evidence="3" key="1">
    <citation type="submission" date="2023-07" db="EMBL/GenBank/DDBJ databases">
        <authorList>
            <consortium name="CYATHOMIX"/>
        </authorList>
    </citation>
    <scope>NUCLEOTIDE SEQUENCE</scope>
    <source>
        <strain evidence="3">N/A</strain>
    </source>
</reference>
<dbReference type="Pfam" id="PF07716">
    <property type="entry name" value="bZIP_2"/>
    <property type="match status" value="1"/>
</dbReference>
<dbReference type="InterPro" id="IPR004827">
    <property type="entry name" value="bZIP"/>
</dbReference>
<dbReference type="PANTHER" id="PTHR23334">
    <property type="entry name" value="CCAAT/ENHANCER BINDING PROTEIN"/>
    <property type="match status" value="1"/>
</dbReference>
<gene>
    <name evidence="3" type="ORF">CYNAS_LOCUS8971</name>
</gene>
<organism evidence="3 4">
    <name type="scientific">Cylicocyclus nassatus</name>
    <name type="common">Nematode worm</name>
    <dbReference type="NCBI Taxonomy" id="53992"/>
    <lineage>
        <taxon>Eukaryota</taxon>
        <taxon>Metazoa</taxon>
        <taxon>Ecdysozoa</taxon>
        <taxon>Nematoda</taxon>
        <taxon>Chromadorea</taxon>
        <taxon>Rhabditida</taxon>
        <taxon>Rhabditina</taxon>
        <taxon>Rhabditomorpha</taxon>
        <taxon>Strongyloidea</taxon>
        <taxon>Strongylidae</taxon>
        <taxon>Cylicocyclus</taxon>
    </lineage>
</organism>